<dbReference type="RefSeq" id="WP_395510191.1">
    <property type="nucleotide sequence ID" value="NZ_JBBDHD010000031.1"/>
</dbReference>
<sequence>MDALHAFLLGRIGRLLAAHPPRTEEHRAADALRRAVETTWGDLEDCYAFLHRGQEGMEAELGETWDRMRLGLSWNDAPDYDASLWPPIRYAHLLFTTTPADQEETPSR</sequence>
<evidence type="ECO:0000313" key="2">
    <source>
        <dbReference type="Proteomes" id="UP001610631"/>
    </source>
</evidence>
<name>A0ABW7PE89_9ACTN</name>
<reference evidence="1 2" key="1">
    <citation type="submission" date="2024-03" db="EMBL/GenBank/DDBJ databases">
        <title>Whole genome sequencing of Streptomyces racemochromogenes, to identify antimicrobial biosynthetic gene clusters.</title>
        <authorList>
            <person name="Suryawanshi P."/>
            <person name="Krishnaraj P.U."/>
            <person name="Arun Y.P."/>
            <person name="Suryawanshi M.P."/>
            <person name="Rakshit O."/>
        </authorList>
    </citation>
    <scope>NUCLEOTIDE SEQUENCE [LARGE SCALE GENOMIC DNA]</scope>
    <source>
        <strain evidence="1 2">AUDT626</strain>
    </source>
</reference>
<proteinExistence type="predicted"/>
<accession>A0ABW7PE89</accession>
<gene>
    <name evidence="1" type="ORF">WDV06_14800</name>
</gene>
<organism evidence="1 2">
    <name type="scientific">Streptomyces racemochromogenes</name>
    <dbReference type="NCBI Taxonomy" id="67353"/>
    <lineage>
        <taxon>Bacteria</taxon>
        <taxon>Bacillati</taxon>
        <taxon>Actinomycetota</taxon>
        <taxon>Actinomycetes</taxon>
        <taxon>Kitasatosporales</taxon>
        <taxon>Streptomycetaceae</taxon>
        <taxon>Streptomyces</taxon>
    </lineage>
</organism>
<keyword evidence="2" id="KW-1185">Reference proteome</keyword>
<comment type="caution">
    <text evidence="1">The sequence shown here is derived from an EMBL/GenBank/DDBJ whole genome shotgun (WGS) entry which is preliminary data.</text>
</comment>
<evidence type="ECO:0000313" key="1">
    <source>
        <dbReference type="EMBL" id="MFH7596356.1"/>
    </source>
</evidence>
<dbReference type="EMBL" id="JBBDHD010000031">
    <property type="protein sequence ID" value="MFH7596356.1"/>
    <property type="molecule type" value="Genomic_DNA"/>
</dbReference>
<dbReference type="Proteomes" id="UP001610631">
    <property type="component" value="Unassembled WGS sequence"/>
</dbReference>
<protein>
    <submittedName>
        <fullName evidence="1">Uncharacterized protein</fullName>
    </submittedName>
</protein>